<dbReference type="Proteomes" id="UP000315522">
    <property type="component" value="Unassembled WGS sequence"/>
</dbReference>
<dbReference type="PANTHER" id="PTHR24189:SF50">
    <property type="entry name" value="ANKYRIN REPEAT AND SOCS BOX PROTEIN 2"/>
    <property type="match status" value="1"/>
</dbReference>
<gene>
    <name evidence="4" type="ORF">LAWI1_G001329</name>
</gene>
<dbReference type="Pfam" id="PF00023">
    <property type="entry name" value="Ank"/>
    <property type="match status" value="2"/>
</dbReference>
<keyword evidence="1" id="KW-0677">Repeat</keyword>
<evidence type="ECO:0000313" key="4">
    <source>
        <dbReference type="EMBL" id="TVY93280.1"/>
    </source>
</evidence>
<sequence length="731" mass="78727">MESLRGPPQLSSALCLLEIAVYLFSNNVMYAEYDTILEWIVEMIPFGALGNVLRTKLPTLQAFQCALFLYGIKTSSIRFVTDLLDLDVGLQDFVCTSDRALREAISAGNTEIVELILGLSGNRNYLSDHHADWRGALLEDEFSTEIARLLVDVGADVCGKVYSHGDEWSPLTTAIQRGDHELAQYLLSLGADVSPREVGSLGMVVTTGQTNLLRLLLDHGADVHAVCDTGISGSPRIVGTAFQVAAARGYIEMVKFLLQAGSAINEPAHGECGKTALYAAVDAGFINVVELLLQMGATVDAPGTMSSEYPRTALLRAVETDNLALLNVLLSGGANPNALAFSYHGATALEVARARKNGTEIVSRLLLAGANDEIGYHDPVRLRYMKAQLVQGIMRGDVANIHHLLQMGAEVDMEPVEYGDWYTEGKSPWNIPGPTHSTRATILHWAIASKNIDSELFRHLVVQVKNFNEQNYINTLEPLLHEAVCRRRINLVKILLDAGVDVDLVSTVATLKNYRYYRLYGLSVPTALHVAAFQRDFDLVSLLLDRGANINPTLLDAFTPLQLLLISNNDDIDSLSFFNLFELFISRGADVNAPPPAIFIGATALQIAAGVQGEVDAPAEARMVLRLLTLGANVNDPAAENYGRTALQAASESGNLDIVVILLDHGAEINAPASKEIGGTALQLASRSGHIKIAQLLLSRGAEVNAPGSSSGYAGGTGTALQVASWNGHIK</sequence>
<dbReference type="SMART" id="SM00248">
    <property type="entry name" value="ANK"/>
    <property type="match status" value="14"/>
</dbReference>
<dbReference type="InterPro" id="IPR036770">
    <property type="entry name" value="Ankyrin_rpt-contain_sf"/>
</dbReference>
<proteinExistence type="predicted"/>
<feature type="non-terminal residue" evidence="4">
    <location>
        <position position="731"/>
    </location>
</feature>
<evidence type="ECO:0000256" key="2">
    <source>
        <dbReference type="ARBA" id="ARBA00023043"/>
    </source>
</evidence>
<comment type="caution">
    <text evidence="4">The sequence shown here is derived from an EMBL/GenBank/DDBJ whole genome shotgun (WGS) entry which is preliminary data.</text>
</comment>
<reference evidence="4 5" key="1">
    <citation type="submission" date="2018-05" db="EMBL/GenBank/DDBJ databases">
        <title>Genome sequencing and assembly of the regulated plant pathogen Lachnellula willkommii and related sister species for the development of diagnostic species identification markers.</title>
        <authorList>
            <person name="Giroux E."/>
            <person name="Bilodeau G."/>
        </authorList>
    </citation>
    <scope>NUCLEOTIDE SEQUENCE [LARGE SCALE GENOMIC DNA]</scope>
    <source>
        <strain evidence="4 5">CBS 172.35</strain>
    </source>
</reference>
<feature type="repeat" description="ANK" evidence="3">
    <location>
        <begin position="166"/>
        <end position="198"/>
    </location>
</feature>
<feature type="repeat" description="ANK" evidence="3">
    <location>
        <begin position="240"/>
        <end position="269"/>
    </location>
</feature>
<dbReference type="Pfam" id="PF12796">
    <property type="entry name" value="Ank_2"/>
    <property type="match status" value="2"/>
</dbReference>
<organism evidence="4 5">
    <name type="scientific">Lachnellula willkommii</name>
    <dbReference type="NCBI Taxonomy" id="215461"/>
    <lineage>
        <taxon>Eukaryota</taxon>
        <taxon>Fungi</taxon>
        <taxon>Dikarya</taxon>
        <taxon>Ascomycota</taxon>
        <taxon>Pezizomycotina</taxon>
        <taxon>Leotiomycetes</taxon>
        <taxon>Helotiales</taxon>
        <taxon>Lachnaceae</taxon>
        <taxon>Lachnellula</taxon>
    </lineage>
</organism>
<feature type="repeat" description="ANK" evidence="3">
    <location>
        <begin position="642"/>
        <end position="674"/>
    </location>
</feature>
<dbReference type="AlphaFoldDB" id="A0A559MK04"/>
<protein>
    <submittedName>
        <fullName evidence="4">Putative ankyrin repeat protein</fullName>
    </submittedName>
</protein>
<dbReference type="PANTHER" id="PTHR24189">
    <property type="entry name" value="MYOTROPHIN"/>
    <property type="match status" value="1"/>
</dbReference>
<evidence type="ECO:0000256" key="3">
    <source>
        <dbReference type="PROSITE-ProRule" id="PRU00023"/>
    </source>
</evidence>
<dbReference type="InterPro" id="IPR002110">
    <property type="entry name" value="Ankyrin_rpt"/>
</dbReference>
<dbReference type="PROSITE" id="PS50088">
    <property type="entry name" value="ANK_REPEAT"/>
    <property type="match status" value="7"/>
</dbReference>
<keyword evidence="5" id="KW-1185">Reference proteome</keyword>
<dbReference type="SUPFAM" id="SSF48403">
    <property type="entry name" value="Ankyrin repeat"/>
    <property type="match status" value="4"/>
</dbReference>
<feature type="repeat" description="ANK" evidence="3">
    <location>
        <begin position="677"/>
        <end position="709"/>
    </location>
</feature>
<accession>A0A559MK04</accession>
<evidence type="ECO:0000256" key="1">
    <source>
        <dbReference type="ARBA" id="ARBA00022737"/>
    </source>
</evidence>
<dbReference type="PROSITE" id="PS50297">
    <property type="entry name" value="ANK_REP_REGION"/>
    <property type="match status" value="5"/>
</dbReference>
<dbReference type="Gene3D" id="1.25.40.20">
    <property type="entry name" value="Ankyrin repeat-containing domain"/>
    <property type="match status" value="2"/>
</dbReference>
<keyword evidence="2 3" id="KW-0040">ANK repeat</keyword>
<dbReference type="PRINTS" id="PR01415">
    <property type="entry name" value="ANKYRIN"/>
</dbReference>
<dbReference type="EMBL" id="QGML01000157">
    <property type="protein sequence ID" value="TVY93280.1"/>
    <property type="molecule type" value="Genomic_DNA"/>
</dbReference>
<name>A0A559MK04_9HELO</name>
<dbReference type="InterPro" id="IPR050745">
    <property type="entry name" value="Multifunctional_regulatory"/>
</dbReference>
<evidence type="ECO:0000313" key="5">
    <source>
        <dbReference type="Proteomes" id="UP000315522"/>
    </source>
</evidence>
<feature type="repeat" description="ANK" evidence="3">
    <location>
        <begin position="272"/>
        <end position="304"/>
    </location>
</feature>
<feature type="repeat" description="ANK" evidence="3">
    <location>
        <begin position="523"/>
        <end position="551"/>
    </location>
</feature>
<feature type="repeat" description="ANK" evidence="3">
    <location>
        <begin position="480"/>
        <end position="507"/>
    </location>
</feature>